<gene>
    <name evidence="3" type="ORF">CL6EHI_110170</name>
</gene>
<keyword evidence="3" id="KW-0378">Hydrolase</keyword>
<dbReference type="InterPro" id="IPR038765">
    <property type="entry name" value="Papain-like_cys_pep_sf"/>
</dbReference>
<evidence type="ECO:0000256" key="1">
    <source>
        <dbReference type="SAM" id="Phobius"/>
    </source>
</evidence>
<sequence length="1632" mass="190317">MSTQRHPPVNFNDRAKLFIGGLSSNRIDLQIQALRNIEIEFLEYEDDAAEKSLLYSFTKYEKKAPKSNYSHHVATKKELINFLEHTSKIIINLVVTCPHEELLRHSIPIIIRLYQNKLLPNNFLKKLYQNAERLSGTIVMRAQDLILRLFNKLSSEEKQYFKLLAINGSEIGQIESLHFLCKLLAIHEIPTEVFQKLIKPICKNIQHLESDVFPLIQFPELSVLLRKSLLTEYITNFQDIGVLSALKVIAETAPFESDVDDIKQLLDMSIFNETENLKDVLINLAQKNENLFPSCLLGMIRLEGFNETTKWLTEEMIISHIEDLMKVLLTYNELPETSYSIVINAFIQYNILITKSIHTESNGNIIFDNYNNLVGKEILWDVFLKKKNQNIENLLMKVYQGKSKEYIIDALHAFMKNPQLIAAEIIEKSLKDLKQSLEENNKGMIKLKRIIKLKCNIPVGKIKVKNISYLYQSIDDIKQLKSFSEEINNKIIQTKQKLEPEIEIEEKEYLFETPIEVIITDILANVYKQKGTSAEWIKRVIKNNKYLVTTQIDGKDVNINDIIGNLVKKDGSIFLYLQEGVKKLNGQKLTNEKSINTIIQCEPKTIKQLSFIIEENEIKNVIELIQKKEMYNIGIILLKEINPFIKWRLSAIENCKEQTGYEFIGFERLMAQNEINEDEFKKLISMFCHSIEIRKGNEKYLAEVLLHFEQLIKKELWHINEEEIKKIQKRNITEGNERIITTICDIILLRNNQTIEWNKEVVIEPIKRVVKELMNEELFETLIPYLEEPSELVEECYEIIIQYIDKKYNTDDLFIQKMVGNVVNRGKGFKFSVRAMKLMKDKQKLLQPYLIALIDSLFPKGKLNEIKEDILHDYIEMICESCKSCNEEQKKEICHHFDMILSMLESSGNHMETRKGLWCGLTNQGCTCYMNSILQQLLHTKVFCNKLLEKRVILPKYIENNEENKGQIDINVINSEKVDNCKTKNNVDKVQLLKKENEAKYNITNNETITKEIIQGIEQSDNIISKTPEEIEQNINSQKENIQNKEQNEFITHNNNELKDYRMIEGLQKLFVEMKESKLQTVDTKEFCKEAHGSCYEEVNVYEQMDAQEFFNTIISTLEVCKKEKNIIEARKVFTGETEISIKSQCGHIVKRNEEFCSCALEVEHYQTMGQSLKALCEGCILCDYRCEQCGLKSDSQRSERYKKLPETLVFHLKRFGYNEQFQIVKYNGKFEYPNEIDLKQYCCTEYKGITKYKLVGIVVHTGNAHGGHYFSNILLNDQWISFNDKLIENIGNGNWFGGEVSNAYMLFYHQINTLEENENETIMIDDLLLKRVEKINYSYILSKQASEPFVIDFIKGIIESCKYIGNTLSFLRRIILKKNPEQCLGVLKEISQIMDKEMAREVLQKMSTYYLKDYLMWGKSMIVSAIKQIQEPVFNELIIKEVENGNSYGIEVIEELYKLNQVRLSTCVRLSVHIIKNQKYNYVQGEIACSFILKGIQQKIYQFDDDVLLSFKSTNAPENLIQEIIKNYPTQKVNGCALKLIKSALGKREVTDEEMIKLRRLVCNESCATNIVKECLKHLGMAPEIYRYFKVILITMQIILLSPLIYNELKKKIKEFNENLDFYSLKIVLIE</sequence>
<keyword evidence="1" id="KW-0472">Membrane</keyword>
<dbReference type="GO" id="GO:0005634">
    <property type="term" value="C:nucleus"/>
    <property type="evidence" value="ECO:0007669"/>
    <property type="project" value="TreeGrafter"/>
</dbReference>
<dbReference type="VEuPathDB" id="AmoebaDB:EHI7A_004140"/>
<dbReference type="GO" id="GO:0016579">
    <property type="term" value="P:protein deubiquitination"/>
    <property type="evidence" value="ECO:0007669"/>
    <property type="project" value="InterPro"/>
</dbReference>
<name>A0A5K1U0Q9_ENTHI</name>
<dbReference type="InterPro" id="IPR001394">
    <property type="entry name" value="Peptidase_C19_UCH"/>
</dbReference>
<evidence type="ECO:0000313" key="3">
    <source>
        <dbReference type="EMBL" id="GAT92143.1"/>
    </source>
</evidence>
<dbReference type="PROSITE" id="PS50235">
    <property type="entry name" value="USP_3"/>
    <property type="match status" value="1"/>
</dbReference>
<dbReference type="PROSITE" id="PS00973">
    <property type="entry name" value="USP_2"/>
    <property type="match status" value="1"/>
</dbReference>
<dbReference type="OMA" id="IRAMKLM"/>
<dbReference type="GO" id="GO:0004843">
    <property type="term" value="F:cysteine-type deubiquitinase activity"/>
    <property type="evidence" value="ECO:0007669"/>
    <property type="project" value="InterPro"/>
</dbReference>
<reference evidence="3 4" key="1">
    <citation type="submission" date="2016-05" db="EMBL/GenBank/DDBJ databases">
        <title>First whole genome sequencing of Entamoeba histolytica HM1:IMSS-clone-6.</title>
        <authorList>
            <person name="Mukherjee Avik.K."/>
            <person name="Izumyama S."/>
            <person name="Nakada-Tsukui K."/>
            <person name="Nozaki T."/>
        </authorList>
    </citation>
    <scope>NUCLEOTIDE SEQUENCE [LARGE SCALE GENOMIC DNA]</scope>
    <source>
        <strain evidence="3 4">HM1:IMSS clone 6</strain>
    </source>
</reference>
<evidence type="ECO:0000313" key="4">
    <source>
        <dbReference type="Proteomes" id="UP000078387"/>
    </source>
</evidence>
<keyword evidence="1" id="KW-0812">Transmembrane</keyword>
<dbReference type="VEuPathDB" id="AmoebaDB:EHI_110170"/>
<dbReference type="Gene3D" id="3.90.70.10">
    <property type="entry name" value="Cysteine proteinases"/>
    <property type="match status" value="1"/>
</dbReference>
<dbReference type="InterPro" id="IPR018200">
    <property type="entry name" value="USP_CS"/>
</dbReference>
<feature type="transmembrane region" description="Helical" evidence="1">
    <location>
        <begin position="1586"/>
        <end position="1607"/>
    </location>
</feature>
<organism evidence="3 4">
    <name type="scientific">Entamoeba histolytica</name>
    <dbReference type="NCBI Taxonomy" id="5759"/>
    <lineage>
        <taxon>Eukaryota</taxon>
        <taxon>Amoebozoa</taxon>
        <taxon>Evosea</taxon>
        <taxon>Archamoebae</taxon>
        <taxon>Mastigamoebida</taxon>
        <taxon>Entamoebidae</taxon>
        <taxon>Entamoeba</taxon>
    </lineage>
</organism>
<dbReference type="PANTHER" id="PTHR24006:SF827">
    <property type="entry name" value="UBIQUITIN CARBOXYL-TERMINAL HYDROLASE 34"/>
    <property type="match status" value="1"/>
</dbReference>
<dbReference type="VEuPathDB" id="AmoebaDB:EHI5A_013770"/>
<accession>A0A5K1U0Q9</accession>
<comment type="caution">
    <text evidence="3">The sequence shown here is derived from an EMBL/GenBank/DDBJ whole genome shotgun (WGS) entry which is preliminary data.</text>
</comment>
<proteinExistence type="predicted"/>
<dbReference type="Proteomes" id="UP000078387">
    <property type="component" value="Unassembled WGS sequence"/>
</dbReference>
<keyword evidence="1" id="KW-1133">Transmembrane helix</keyword>
<feature type="domain" description="USP" evidence="2">
    <location>
        <begin position="919"/>
        <end position="1312"/>
    </location>
</feature>
<dbReference type="InterPro" id="IPR028889">
    <property type="entry name" value="USP"/>
</dbReference>
<dbReference type="VEuPathDB" id="AmoebaDB:EHI8A_001850"/>
<evidence type="ECO:0000259" key="2">
    <source>
        <dbReference type="PROSITE" id="PS50235"/>
    </source>
</evidence>
<dbReference type="FunFam" id="3.90.70.10:FF:000090">
    <property type="entry name" value="Clan CA, family C19, ubiquitin hydrolase-like cysteine peptidase"/>
    <property type="match status" value="1"/>
</dbReference>
<dbReference type="Pfam" id="PF00443">
    <property type="entry name" value="UCH"/>
    <property type="match status" value="1"/>
</dbReference>
<protein>
    <submittedName>
        <fullName evidence="3">Ubiquitin carboxyl-terminal hydrolase domain containing protein</fullName>
    </submittedName>
</protein>
<dbReference type="PANTHER" id="PTHR24006">
    <property type="entry name" value="UBIQUITIN CARBOXYL-TERMINAL HYDROLASE"/>
    <property type="match status" value="1"/>
</dbReference>
<dbReference type="SUPFAM" id="SSF54001">
    <property type="entry name" value="Cysteine proteinases"/>
    <property type="match status" value="1"/>
</dbReference>
<dbReference type="VEuPathDB" id="AmoebaDB:KM1_014950"/>
<dbReference type="EMBL" id="BDEQ01000001">
    <property type="protein sequence ID" value="GAT92143.1"/>
    <property type="molecule type" value="Genomic_DNA"/>
</dbReference>
<dbReference type="InterPro" id="IPR050164">
    <property type="entry name" value="Peptidase_C19"/>
</dbReference>
<dbReference type="GO" id="GO:0005829">
    <property type="term" value="C:cytosol"/>
    <property type="evidence" value="ECO:0007669"/>
    <property type="project" value="TreeGrafter"/>
</dbReference>